<evidence type="ECO:0000313" key="2">
    <source>
        <dbReference type="Proteomes" id="UP000546701"/>
    </source>
</evidence>
<dbReference type="RefSeq" id="WP_157176913.1">
    <property type="nucleotide sequence ID" value="NZ_BMJP01000005.1"/>
</dbReference>
<sequence length="159" mass="18335">MSNETEFDPAGVSPDYEGEDDQTVILAGPSARARHEIVRRIARKTRRVTLNGKQANLSQLALFVRAIKNRALTGDVRYCRLQERLRNLLELEESGMPKAVLISGERLDYDEWELRHGLNAVSHEEFVRIMEVKWAPRKAAWEAQQEAKRNQPPSTRRTR</sequence>
<dbReference type="EMBL" id="JACIJR010000007">
    <property type="protein sequence ID" value="MBB5730594.1"/>
    <property type="molecule type" value="Genomic_DNA"/>
</dbReference>
<organism evidence="1 2">
    <name type="scientific">Sphingomonas prati</name>
    <dbReference type="NCBI Taxonomy" id="1843237"/>
    <lineage>
        <taxon>Bacteria</taxon>
        <taxon>Pseudomonadati</taxon>
        <taxon>Pseudomonadota</taxon>
        <taxon>Alphaproteobacteria</taxon>
        <taxon>Sphingomonadales</taxon>
        <taxon>Sphingomonadaceae</taxon>
        <taxon>Sphingomonas</taxon>
    </lineage>
</organism>
<proteinExistence type="predicted"/>
<dbReference type="Proteomes" id="UP000546701">
    <property type="component" value="Unassembled WGS sequence"/>
</dbReference>
<dbReference type="AlphaFoldDB" id="A0A7W9F465"/>
<reference evidence="1 2" key="1">
    <citation type="submission" date="2020-08" db="EMBL/GenBank/DDBJ databases">
        <title>Genomic Encyclopedia of Type Strains, Phase IV (KMG-IV): sequencing the most valuable type-strain genomes for metagenomic binning, comparative biology and taxonomic classification.</title>
        <authorList>
            <person name="Goeker M."/>
        </authorList>
    </citation>
    <scope>NUCLEOTIDE SEQUENCE [LARGE SCALE GENOMIC DNA]</scope>
    <source>
        <strain evidence="1 2">DSM 103336</strain>
    </source>
</reference>
<name>A0A7W9F465_9SPHN</name>
<comment type="caution">
    <text evidence="1">The sequence shown here is derived from an EMBL/GenBank/DDBJ whole genome shotgun (WGS) entry which is preliminary data.</text>
</comment>
<accession>A0A7W9F465</accession>
<keyword evidence="2" id="KW-1185">Reference proteome</keyword>
<evidence type="ECO:0000313" key="1">
    <source>
        <dbReference type="EMBL" id="MBB5730594.1"/>
    </source>
</evidence>
<protein>
    <submittedName>
        <fullName evidence="1">Uncharacterized protein</fullName>
    </submittedName>
</protein>
<gene>
    <name evidence="1" type="ORF">FHS99_003097</name>
</gene>